<evidence type="ECO:0000256" key="5">
    <source>
        <dbReference type="ARBA" id="ARBA00093456"/>
    </source>
</evidence>
<sequence length="1341" mass="152241">MSSSSFNVSASFSFSQKSQSSQVVPGDFRKILAQVGITLISSTDQSHILNKEQALVIRELIKYFNENQESKVQFQTGLRNVCSKEKHFRKLLMPTRFEKGSEIDAIIYQDSLFSLFLKVPQLQDDVIEILLENVTTVCMDLAADTSWFRMLLKPLRCLPTIKNDEVLTRKLIDVLDIATLTGQLEILEAIPEIIPDNQCNFTAKELIRLLDHNEELCGPIVDCLSALNLNNDIRVEINERILTKLTTGVSMKVYLLLLKFLLSDFKLQSSQIGTLLQIRNSLDSIVGNGKSDKQSDKTLIFSYLQTSAVTQKALAEGWLNTISSCKNSSDHKPVDILIIFMLHHTSEIRKRILQALFRKRVSLGLLKPILLDKSFEKYFTQQLLKDYVSDIIEIGCYMLKFPKDRNVIKFATHLFQIIFSHPHMPGIYRTEMLANLISMSGSNDPLTIITVLKLIHTLASIDSAKLQTHTSLLMQLLEKLETFDFQGVKIVFDILCLLLCGERANDSLSGFKDQIFNTIRKQLSCSERIFKQRGIISALMMVKHTASVDSNESENDISTENSATIADLPTGPAKDAAELLELVICAIGENPELLCLYYDQLASILASNQLFNKYFLYWLYKKVEEDFEIIFLTDSVPQISDNLDFSIQYILNKPEETDKQFAINIAGYISAKNDKILFLAPYFRVLRLLHFRQHGHLSEIDSLLGCGVVLPDIMHPNETDPELLSNVVDCLFHCVNWFREIINAFVIQKSQLLQERVVNRLKHLIEVENKFKLFYKQVPGHNLPSSYFDSVKQVHKQMVVAKPACNPRKKMAKSVSIIVNETCNTTINTQDITTNKNTKKSATTSVAINVDFREMDTDIIRLIKYPLEDESSVINLNIPQINFISNDFIFKLTTLTQRKCLSSSSHLNDVNPDHLIKDCEKIVGNLIVHLDVFVKKLNNIVIEPLETQYTEEVNEVKTCFGNILQIFCLIFQWPGFLHASNMDLLKNILKAARTNSNTQSITSVNKLIMEFVTNISLYSRNCLHLSHAVSLISVVQVLYSLTTSCDENKNNLNQLSKEFLSRKWYDYMGKLDQGHASNQNMEKIVTAFLKNMETDSLANLIEKLIEEISAFTAAKDACLSQFPAINKKNFHVFYLGLCNALLEGLKSEINSLTNIGHLSLWLTIAIALTNLMVIAKSLNNRNNLSSFLKKTIAILKIFLTQGIPMMEILMKKHTTEVCNVFKTIQTTTRFLHHLCCQSKMTQDSSIVAHIPSFKQTLESIVYRVKAALVANNCSSAFWLGNLRNRNIDGEDILSQTTETSSVVNDDHEESDRDILPSDDENLDVYNDEEHSNDSIQSQVYN</sequence>
<comment type="caution">
    <text evidence="7">The sequence shown here is derived from an EMBL/GenBank/DDBJ whole genome shotgun (WGS) entry which is preliminary data.</text>
</comment>
<dbReference type="InterPro" id="IPR029448">
    <property type="entry name" value="FANCD2"/>
</dbReference>
<reference evidence="7 8" key="1">
    <citation type="submission" date="2024-05" db="EMBL/GenBank/DDBJ databases">
        <title>Genetic variation in Jamaican populations of the coffee berry borer (Hypothenemus hampei).</title>
        <authorList>
            <person name="Errbii M."/>
            <person name="Myrie A."/>
        </authorList>
    </citation>
    <scope>NUCLEOTIDE SEQUENCE [LARGE SCALE GENOMIC DNA]</scope>
    <source>
        <strain evidence="7">JA-Hopewell-2020-01-JO</strain>
        <tissue evidence="7">Whole body</tissue>
    </source>
</reference>
<dbReference type="EMBL" id="JBDJPC010000006">
    <property type="protein sequence ID" value="KAL1497121.1"/>
    <property type="molecule type" value="Genomic_DNA"/>
</dbReference>
<name>A0ABD1ELA5_HYPHA</name>
<evidence type="ECO:0000256" key="4">
    <source>
        <dbReference type="ARBA" id="ARBA00023242"/>
    </source>
</evidence>
<evidence type="ECO:0000256" key="1">
    <source>
        <dbReference type="ARBA" id="ARBA00004123"/>
    </source>
</evidence>
<organism evidence="7 8">
    <name type="scientific">Hypothenemus hampei</name>
    <name type="common">Coffee berry borer</name>
    <dbReference type="NCBI Taxonomy" id="57062"/>
    <lineage>
        <taxon>Eukaryota</taxon>
        <taxon>Metazoa</taxon>
        <taxon>Ecdysozoa</taxon>
        <taxon>Arthropoda</taxon>
        <taxon>Hexapoda</taxon>
        <taxon>Insecta</taxon>
        <taxon>Pterygota</taxon>
        <taxon>Neoptera</taxon>
        <taxon>Endopterygota</taxon>
        <taxon>Coleoptera</taxon>
        <taxon>Polyphaga</taxon>
        <taxon>Cucujiformia</taxon>
        <taxon>Curculionidae</taxon>
        <taxon>Scolytinae</taxon>
        <taxon>Hypothenemus</taxon>
    </lineage>
</organism>
<feature type="compositionally biased region" description="Acidic residues" evidence="6">
    <location>
        <begin position="1316"/>
        <end position="1326"/>
    </location>
</feature>
<keyword evidence="4" id="KW-0539">Nucleus</keyword>
<keyword evidence="2" id="KW-1017">Isopeptide bond</keyword>
<proteinExistence type="inferred from homology"/>
<evidence type="ECO:0008006" key="9">
    <source>
        <dbReference type="Google" id="ProtNLM"/>
    </source>
</evidence>
<dbReference type="PANTHER" id="PTHR32086">
    <property type="entry name" value="FANCONI ANEMIA GROUP D2 PROTEIN"/>
    <property type="match status" value="1"/>
</dbReference>
<comment type="similarity">
    <text evidence="5">Belongs to the Fanconi anemia protein FANCD2 family.</text>
</comment>
<protein>
    <recommendedName>
        <fullName evidence="9">Fanconi anemia group D2 protein</fullName>
    </recommendedName>
</protein>
<keyword evidence="3" id="KW-0832">Ubl conjugation</keyword>
<dbReference type="PANTHER" id="PTHR32086:SF0">
    <property type="entry name" value="FANCONI ANEMIA GROUP D2 PROTEIN"/>
    <property type="match status" value="1"/>
</dbReference>
<keyword evidence="8" id="KW-1185">Reference proteome</keyword>
<accession>A0ABD1ELA5</accession>
<gene>
    <name evidence="7" type="ORF">ABEB36_008131</name>
</gene>
<evidence type="ECO:0000256" key="3">
    <source>
        <dbReference type="ARBA" id="ARBA00022843"/>
    </source>
</evidence>
<evidence type="ECO:0000313" key="7">
    <source>
        <dbReference type="EMBL" id="KAL1497121.1"/>
    </source>
</evidence>
<comment type="subcellular location">
    <subcellularLocation>
        <location evidence="1">Nucleus</location>
    </subcellularLocation>
</comment>
<dbReference type="Proteomes" id="UP001566132">
    <property type="component" value="Unassembled WGS sequence"/>
</dbReference>
<dbReference type="Pfam" id="PF14631">
    <property type="entry name" value="FancD2"/>
    <property type="match status" value="3"/>
</dbReference>
<evidence type="ECO:0000313" key="8">
    <source>
        <dbReference type="Proteomes" id="UP001566132"/>
    </source>
</evidence>
<dbReference type="GO" id="GO:0005634">
    <property type="term" value="C:nucleus"/>
    <property type="evidence" value="ECO:0007669"/>
    <property type="project" value="UniProtKB-SubCell"/>
</dbReference>
<evidence type="ECO:0000256" key="6">
    <source>
        <dbReference type="SAM" id="MobiDB-lite"/>
    </source>
</evidence>
<feature type="region of interest" description="Disordered" evidence="6">
    <location>
        <begin position="1296"/>
        <end position="1341"/>
    </location>
</feature>
<evidence type="ECO:0000256" key="2">
    <source>
        <dbReference type="ARBA" id="ARBA00022499"/>
    </source>
</evidence>